<evidence type="ECO:0000256" key="1">
    <source>
        <dbReference type="ARBA" id="ARBA00023015"/>
    </source>
</evidence>
<keyword evidence="3" id="KW-0804">Transcription</keyword>
<dbReference type="SUPFAM" id="SSF46689">
    <property type="entry name" value="Homeodomain-like"/>
    <property type="match status" value="1"/>
</dbReference>
<dbReference type="InterPro" id="IPR050204">
    <property type="entry name" value="AraC_XylS_family_regulators"/>
</dbReference>
<dbReference type="InterPro" id="IPR020449">
    <property type="entry name" value="Tscrpt_reg_AraC-type_HTH"/>
</dbReference>
<sequence>MNTNDNGPGRQASRLVNFSTGNLPVSDRVELWERHNGQALIPLDIRTLEEAPMMAAQSNLILPSMRMANVNGTSQIVERNEAFIREHPTGVIAIFFALGGEAFFMHRGGMLTIKPGQAVIYPGDRPFTRGFPGGLRELVMTIPEADFAEAFGFAVDKLPFVFDFGPSTGATEQALPRLVSNTLRSGLADAPALAKAEENLHGLLHRALNASNSSSAGLVATAKDVIERSFADPTLTVTDIAAAVGISERQLSRAFAEQDSSLAGYLRARRVALAQSLLVDARHRDTSIAEVAARCGFSSQSAFTRVFKELTGQPPLQWRKTRPVPSF</sequence>
<dbReference type="RefSeq" id="WP_290197491.1">
    <property type="nucleotide sequence ID" value="NZ_CP047654.1"/>
</dbReference>
<organism evidence="5 6">
    <name type="scientific">Corynebacterium guangdongense</name>
    <dbReference type="NCBI Taxonomy" id="1783348"/>
    <lineage>
        <taxon>Bacteria</taxon>
        <taxon>Bacillati</taxon>
        <taxon>Actinomycetota</taxon>
        <taxon>Actinomycetes</taxon>
        <taxon>Mycobacteriales</taxon>
        <taxon>Corynebacteriaceae</taxon>
        <taxon>Corynebacterium</taxon>
    </lineage>
</organism>
<evidence type="ECO:0000256" key="3">
    <source>
        <dbReference type="ARBA" id="ARBA00023163"/>
    </source>
</evidence>
<keyword evidence="2" id="KW-0238">DNA-binding</keyword>
<gene>
    <name evidence="5" type="ORF">J2S39_000243</name>
</gene>
<name>A0ABU1ZUG3_9CORY</name>
<reference evidence="5" key="1">
    <citation type="submission" date="2023-07" db="EMBL/GenBank/DDBJ databases">
        <title>Sequencing the genomes of 1000 actinobacteria strains.</title>
        <authorList>
            <person name="Klenk H.-P."/>
        </authorList>
    </citation>
    <scope>NUCLEOTIDE SEQUENCE</scope>
    <source>
        <strain evidence="5">DSM 107476</strain>
    </source>
</reference>
<dbReference type="InterPro" id="IPR018062">
    <property type="entry name" value="HTH_AraC-typ_CS"/>
</dbReference>
<accession>A0ABU1ZUG3</accession>
<feature type="domain" description="HTH araC/xylS-type" evidence="4">
    <location>
        <begin position="220"/>
        <end position="321"/>
    </location>
</feature>
<evidence type="ECO:0000256" key="2">
    <source>
        <dbReference type="ARBA" id="ARBA00023125"/>
    </source>
</evidence>
<evidence type="ECO:0000313" key="6">
    <source>
        <dbReference type="Proteomes" id="UP001180840"/>
    </source>
</evidence>
<dbReference type="InterPro" id="IPR009057">
    <property type="entry name" value="Homeodomain-like_sf"/>
</dbReference>
<dbReference type="PANTHER" id="PTHR46796">
    <property type="entry name" value="HTH-TYPE TRANSCRIPTIONAL ACTIVATOR RHAS-RELATED"/>
    <property type="match status" value="1"/>
</dbReference>
<keyword evidence="6" id="KW-1185">Reference proteome</keyword>
<dbReference type="PROSITE" id="PS01124">
    <property type="entry name" value="HTH_ARAC_FAMILY_2"/>
    <property type="match status" value="1"/>
</dbReference>
<dbReference type="SMART" id="SM00342">
    <property type="entry name" value="HTH_ARAC"/>
    <property type="match status" value="1"/>
</dbReference>
<evidence type="ECO:0000313" key="5">
    <source>
        <dbReference type="EMBL" id="MDR7328567.1"/>
    </source>
</evidence>
<keyword evidence="1" id="KW-0805">Transcription regulation</keyword>
<dbReference type="InterPro" id="IPR035418">
    <property type="entry name" value="AraC-bd_2"/>
</dbReference>
<dbReference type="Pfam" id="PF12833">
    <property type="entry name" value="HTH_18"/>
    <property type="match status" value="1"/>
</dbReference>
<dbReference type="Proteomes" id="UP001180840">
    <property type="component" value="Unassembled WGS sequence"/>
</dbReference>
<dbReference type="PRINTS" id="PR00032">
    <property type="entry name" value="HTHARAC"/>
</dbReference>
<comment type="caution">
    <text evidence="5">The sequence shown here is derived from an EMBL/GenBank/DDBJ whole genome shotgun (WGS) entry which is preliminary data.</text>
</comment>
<dbReference type="PANTHER" id="PTHR46796:SF6">
    <property type="entry name" value="ARAC SUBFAMILY"/>
    <property type="match status" value="1"/>
</dbReference>
<dbReference type="InterPro" id="IPR018060">
    <property type="entry name" value="HTH_AraC"/>
</dbReference>
<dbReference type="Gene3D" id="1.10.10.60">
    <property type="entry name" value="Homeodomain-like"/>
    <property type="match status" value="1"/>
</dbReference>
<dbReference type="Pfam" id="PF14525">
    <property type="entry name" value="AraC_binding_2"/>
    <property type="match status" value="1"/>
</dbReference>
<proteinExistence type="predicted"/>
<dbReference type="PROSITE" id="PS00041">
    <property type="entry name" value="HTH_ARAC_FAMILY_1"/>
    <property type="match status" value="1"/>
</dbReference>
<protein>
    <submittedName>
        <fullName evidence="5">AraC-like DNA-binding protein</fullName>
    </submittedName>
</protein>
<dbReference type="EMBL" id="JAVDXZ010000001">
    <property type="protein sequence ID" value="MDR7328567.1"/>
    <property type="molecule type" value="Genomic_DNA"/>
</dbReference>
<evidence type="ECO:0000259" key="4">
    <source>
        <dbReference type="PROSITE" id="PS01124"/>
    </source>
</evidence>